<sequence>MSTRVEIYHLAYLSPYMRMPVWCIQYILPLVCFLFFLVIFLFRRGHERLLNFPREVATSHGTMVYP</sequence>
<keyword evidence="1" id="KW-1133">Transmembrane helix</keyword>
<accession>A0A2J5I2E6</accession>
<dbReference type="EMBL" id="KZ559514">
    <property type="protein sequence ID" value="PLN84024.1"/>
    <property type="molecule type" value="Genomic_DNA"/>
</dbReference>
<proteinExistence type="predicted"/>
<keyword evidence="3" id="KW-1185">Reference proteome</keyword>
<keyword evidence="1" id="KW-0812">Transmembrane</keyword>
<dbReference type="Proteomes" id="UP000235023">
    <property type="component" value="Unassembled WGS sequence"/>
</dbReference>
<protein>
    <submittedName>
        <fullName evidence="2">Uncharacterized protein</fullName>
    </submittedName>
</protein>
<dbReference type="AlphaFoldDB" id="A0A2J5I2E6"/>
<keyword evidence="1" id="KW-0472">Membrane</keyword>
<gene>
    <name evidence="2" type="ORF">BDW42DRAFT_163421</name>
</gene>
<name>A0A2J5I2E6_9EURO</name>
<evidence type="ECO:0000256" key="1">
    <source>
        <dbReference type="SAM" id="Phobius"/>
    </source>
</evidence>
<organism evidence="2 3">
    <name type="scientific">Aspergillus taichungensis</name>
    <dbReference type="NCBI Taxonomy" id="482145"/>
    <lineage>
        <taxon>Eukaryota</taxon>
        <taxon>Fungi</taxon>
        <taxon>Dikarya</taxon>
        <taxon>Ascomycota</taxon>
        <taxon>Pezizomycotina</taxon>
        <taxon>Eurotiomycetes</taxon>
        <taxon>Eurotiomycetidae</taxon>
        <taxon>Eurotiales</taxon>
        <taxon>Aspergillaceae</taxon>
        <taxon>Aspergillus</taxon>
        <taxon>Aspergillus subgen. Circumdati</taxon>
    </lineage>
</organism>
<evidence type="ECO:0000313" key="3">
    <source>
        <dbReference type="Proteomes" id="UP000235023"/>
    </source>
</evidence>
<feature type="transmembrane region" description="Helical" evidence="1">
    <location>
        <begin position="19"/>
        <end position="42"/>
    </location>
</feature>
<evidence type="ECO:0000313" key="2">
    <source>
        <dbReference type="EMBL" id="PLN84024.1"/>
    </source>
</evidence>
<reference evidence="3" key="1">
    <citation type="submission" date="2017-12" db="EMBL/GenBank/DDBJ databases">
        <authorList>
            <consortium name="DOE Joint Genome Institute"/>
            <person name="Mondo S.J."/>
            <person name="Kjaerbolling I."/>
            <person name="Vesth T.C."/>
            <person name="Frisvad J.C."/>
            <person name="Nybo J.L."/>
            <person name="Theobald S."/>
            <person name="Kuo A."/>
            <person name="Bowyer P."/>
            <person name="Matsuda Y."/>
            <person name="Lyhne E.K."/>
            <person name="Kogle M.E."/>
            <person name="Clum A."/>
            <person name="Lipzen A."/>
            <person name="Salamov A."/>
            <person name="Ngan C.Y."/>
            <person name="Daum C."/>
            <person name="Chiniquy J."/>
            <person name="Barry K."/>
            <person name="LaButti K."/>
            <person name="Haridas S."/>
            <person name="Simmons B.A."/>
            <person name="Magnuson J.K."/>
            <person name="Mortensen U.H."/>
            <person name="Larsen T.O."/>
            <person name="Grigoriev I.V."/>
            <person name="Baker S.E."/>
            <person name="Andersen M.R."/>
            <person name="Nordberg H.P."/>
            <person name="Cantor M.N."/>
            <person name="Hua S.X."/>
        </authorList>
    </citation>
    <scope>NUCLEOTIDE SEQUENCE [LARGE SCALE GENOMIC DNA]</scope>
    <source>
        <strain evidence="3">IBT 19404</strain>
    </source>
</reference>